<dbReference type="Proteomes" id="UP000263993">
    <property type="component" value="Unassembled WGS sequence"/>
</dbReference>
<dbReference type="InterPro" id="IPR024690">
    <property type="entry name" value="CN_hydtase_beta_dom_C"/>
</dbReference>
<evidence type="ECO:0000256" key="3">
    <source>
        <dbReference type="ARBA" id="ARBA00023239"/>
    </source>
</evidence>
<reference evidence="9" key="1">
    <citation type="submission" date="2018-08" db="EMBL/GenBank/DDBJ databases">
        <authorList>
            <person name="Kim S.-J."/>
            <person name="Jung G.-Y."/>
        </authorList>
    </citation>
    <scope>NUCLEOTIDE SEQUENCE [LARGE SCALE GENOMIC DNA]</scope>
    <source>
        <strain evidence="9">GY_H</strain>
    </source>
</reference>
<dbReference type="PIRSF" id="PIRSF001427">
    <property type="entry name" value="NHase_beta"/>
    <property type="match status" value="1"/>
</dbReference>
<dbReference type="SUPFAM" id="SSF50090">
    <property type="entry name" value="Electron transport accessory proteins"/>
    <property type="match status" value="1"/>
</dbReference>
<evidence type="ECO:0000259" key="7">
    <source>
        <dbReference type="Pfam" id="PF21006"/>
    </source>
</evidence>
<comment type="caution">
    <text evidence="8">The sequence shown here is derived from an EMBL/GenBank/DDBJ whole genome shotgun (WGS) entry which is preliminary data.</text>
</comment>
<feature type="domain" description="Nitrile hydratase beta subunit" evidence="6">
    <location>
        <begin position="123"/>
        <end position="218"/>
    </location>
</feature>
<dbReference type="Pfam" id="PF02211">
    <property type="entry name" value="NHase_beta_C"/>
    <property type="match status" value="1"/>
</dbReference>
<dbReference type="GO" id="GO:0046914">
    <property type="term" value="F:transition metal ion binding"/>
    <property type="evidence" value="ECO:0007669"/>
    <property type="project" value="InterPro"/>
</dbReference>
<evidence type="ECO:0000256" key="1">
    <source>
        <dbReference type="ARBA" id="ARBA00004042"/>
    </source>
</evidence>
<evidence type="ECO:0000256" key="5">
    <source>
        <dbReference type="PIRNR" id="PIRNR001427"/>
    </source>
</evidence>
<proteinExistence type="inferred from homology"/>
<dbReference type="EMBL" id="QRGO01000001">
    <property type="protein sequence ID" value="RDV03444.1"/>
    <property type="molecule type" value="Genomic_DNA"/>
</dbReference>
<dbReference type="NCBIfam" id="TIGR03888">
    <property type="entry name" value="nitrile_beta"/>
    <property type="match status" value="1"/>
</dbReference>
<sequence>MNGVHDMGGMDGFGKVEPEANEPTFHHEWEGRVMAMVRAMGANGGVNIDSQRFARESLPPEVYLASSYYKKWFLAIENQLVERNMVGADELEAGHSLHQSPPLPRGKFTLDDVKRCETRANFDRQPQGPASFKPGDKVRTKNINPLTHTRLPRYVRGHTGVVERINGCHVFPDTNAHFKGDHPQWLYTVVFDARDLWGDDADPTLKVSIEAFEPYLEKI</sequence>
<name>A0A371B7C3_9BRAD</name>
<dbReference type="InterPro" id="IPR003168">
    <property type="entry name" value="Nitrile_hydratase_bsu"/>
</dbReference>
<protein>
    <recommendedName>
        <fullName evidence="5">Nitrile hydratase subunit beta</fullName>
        <shortName evidence="5">NHase</shortName>
        <ecNumber evidence="5">4.2.1.84</ecNumber>
    </recommendedName>
</protein>
<dbReference type="OrthoDB" id="3478924at2"/>
<dbReference type="EC" id="4.2.1.84" evidence="5"/>
<dbReference type="InterPro" id="IPR042262">
    <property type="entry name" value="CN_hydtase_beta_C"/>
</dbReference>
<dbReference type="AlphaFoldDB" id="A0A371B7C3"/>
<keyword evidence="3 5" id="KW-0456">Lyase</keyword>
<dbReference type="InterPro" id="IPR008990">
    <property type="entry name" value="Elect_transpt_acc-like_dom_sf"/>
</dbReference>
<dbReference type="Pfam" id="PF21006">
    <property type="entry name" value="NHase_beta_N"/>
    <property type="match status" value="1"/>
</dbReference>
<accession>A0A371B7C3</accession>
<comment type="catalytic activity">
    <reaction evidence="4 5">
        <text>an aliphatic primary amide = an aliphatic nitrile + H2O</text>
        <dbReference type="Rhea" id="RHEA:12673"/>
        <dbReference type="ChEBI" id="CHEBI:15377"/>
        <dbReference type="ChEBI" id="CHEBI:65285"/>
        <dbReference type="ChEBI" id="CHEBI:80291"/>
        <dbReference type="EC" id="4.2.1.84"/>
    </reaction>
</comment>
<evidence type="ECO:0000259" key="6">
    <source>
        <dbReference type="Pfam" id="PF02211"/>
    </source>
</evidence>
<comment type="similarity">
    <text evidence="2 5">Belongs to the nitrile hydratase subunit beta family.</text>
</comment>
<feature type="domain" description="Nitrile hydratase beta subunit-like N-terminal" evidence="7">
    <location>
        <begin position="1"/>
        <end position="101"/>
    </location>
</feature>
<evidence type="ECO:0000256" key="4">
    <source>
        <dbReference type="ARBA" id="ARBA00044877"/>
    </source>
</evidence>
<keyword evidence="9" id="KW-1185">Reference proteome</keyword>
<dbReference type="Gene3D" id="1.10.472.20">
    <property type="entry name" value="Nitrile hydratase, beta subunit"/>
    <property type="match status" value="1"/>
</dbReference>
<evidence type="ECO:0000256" key="2">
    <source>
        <dbReference type="ARBA" id="ARBA00009098"/>
    </source>
</evidence>
<organism evidence="8 9">
    <name type="scientific">Undibacter mobilis</name>
    <dbReference type="NCBI Taxonomy" id="2292256"/>
    <lineage>
        <taxon>Bacteria</taxon>
        <taxon>Pseudomonadati</taxon>
        <taxon>Pseudomonadota</taxon>
        <taxon>Alphaproteobacteria</taxon>
        <taxon>Hyphomicrobiales</taxon>
        <taxon>Nitrobacteraceae</taxon>
        <taxon>Undibacter</taxon>
    </lineage>
</organism>
<evidence type="ECO:0000313" key="9">
    <source>
        <dbReference type="Proteomes" id="UP000263993"/>
    </source>
</evidence>
<gene>
    <name evidence="8" type="primary">nthB</name>
    <name evidence="8" type="ORF">DXH78_01850</name>
</gene>
<dbReference type="GO" id="GO:0018822">
    <property type="term" value="F:nitrile hydratase activity"/>
    <property type="evidence" value="ECO:0007669"/>
    <property type="project" value="UniProtKB-EC"/>
</dbReference>
<dbReference type="RefSeq" id="WP_115515468.1">
    <property type="nucleotide sequence ID" value="NZ_QRGO01000001.1"/>
</dbReference>
<dbReference type="InterPro" id="IPR049054">
    <property type="entry name" value="CN_hydtase_beta-like_N"/>
</dbReference>
<evidence type="ECO:0000313" key="8">
    <source>
        <dbReference type="EMBL" id="RDV03444.1"/>
    </source>
</evidence>
<comment type="function">
    <text evidence="1 5">NHase catalyzes the hydration of various nitrile compounds to the corresponding amides.</text>
</comment>
<dbReference type="Gene3D" id="2.30.30.50">
    <property type="match status" value="1"/>
</dbReference>